<keyword evidence="2" id="KW-1185">Reference proteome</keyword>
<reference evidence="1 2" key="1">
    <citation type="submission" date="2013-02" db="EMBL/GenBank/DDBJ databases">
        <title>The Genome Sequence of Acinetobacter schindleri NIPH 900.</title>
        <authorList>
            <consortium name="The Broad Institute Genome Sequencing Platform"/>
            <consortium name="The Broad Institute Genome Sequencing Center for Infectious Disease"/>
            <person name="Cerqueira G."/>
            <person name="Feldgarden M."/>
            <person name="Courvalin P."/>
            <person name="Perichon B."/>
            <person name="Grillot-Courvalin C."/>
            <person name="Clermont D."/>
            <person name="Rocha E."/>
            <person name="Yoon E.-J."/>
            <person name="Nemec A."/>
            <person name="Walker B."/>
            <person name="Young S.K."/>
            <person name="Zeng Q."/>
            <person name="Gargeya S."/>
            <person name="Fitzgerald M."/>
            <person name="Haas B."/>
            <person name="Abouelleil A."/>
            <person name="Alvarado L."/>
            <person name="Arachchi H.M."/>
            <person name="Berlin A.M."/>
            <person name="Chapman S.B."/>
            <person name="Dewar J."/>
            <person name="Goldberg J."/>
            <person name="Griggs A."/>
            <person name="Gujja S."/>
            <person name="Hansen M."/>
            <person name="Howarth C."/>
            <person name="Imamovic A."/>
            <person name="Larimer J."/>
            <person name="McCowan C."/>
            <person name="Murphy C."/>
            <person name="Neiman D."/>
            <person name="Pearson M."/>
            <person name="Priest M."/>
            <person name="Roberts A."/>
            <person name="Saif S."/>
            <person name="Shea T."/>
            <person name="Sisk P."/>
            <person name="Sykes S."/>
            <person name="Wortman J."/>
            <person name="Nusbaum C."/>
            <person name="Birren B."/>
        </authorList>
    </citation>
    <scope>NUCLEOTIDE SEQUENCE [LARGE SCALE GENOMIC DNA]</scope>
    <source>
        <strain evidence="1 2">NIPH 900</strain>
    </source>
</reference>
<sequence>MLNLIFCLLALKGATEIDHQVHGGEVGDNND</sequence>
<evidence type="ECO:0000313" key="2">
    <source>
        <dbReference type="Proteomes" id="UP000018438"/>
    </source>
</evidence>
<gene>
    <name evidence="1" type="ORF">F965_02310</name>
</gene>
<dbReference type="Proteomes" id="UP000018438">
    <property type="component" value="Unassembled WGS sequence"/>
</dbReference>
<evidence type="ECO:0000313" key="1">
    <source>
        <dbReference type="EMBL" id="ENV12553.1"/>
    </source>
</evidence>
<protein>
    <submittedName>
        <fullName evidence="1">Uncharacterized protein</fullName>
    </submittedName>
</protein>
<dbReference type="EMBL" id="APPI01000021">
    <property type="protein sequence ID" value="ENV12553.1"/>
    <property type="molecule type" value="Genomic_DNA"/>
</dbReference>
<name>N8XYV5_9GAMM</name>
<accession>N8XYV5</accession>
<proteinExistence type="predicted"/>
<dbReference type="AlphaFoldDB" id="N8XYV5"/>
<comment type="caution">
    <text evidence="1">The sequence shown here is derived from an EMBL/GenBank/DDBJ whole genome shotgun (WGS) entry which is preliminary data.</text>
</comment>
<dbReference type="HOGENOM" id="CLU_3394683_0_0_6"/>
<organism evidence="1 2">
    <name type="scientific">Acinetobacter schindleri NIPH 900</name>
    <dbReference type="NCBI Taxonomy" id="1217675"/>
    <lineage>
        <taxon>Bacteria</taxon>
        <taxon>Pseudomonadati</taxon>
        <taxon>Pseudomonadota</taxon>
        <taxon>Gammaproteobacteria</taxon>
        <taxon>Moraxellales</taxon>
        <taxon>Moraxellaceae</taxon>
        <taxon>Acinetobacter</taxon>
    </lineage>
</organism>